<dbReference type="Pfam" id="PF00881">
    <property type="entry name" value="Nitroreductase"/>
    <property type="match status" value="1"/>
</dbReference>
<dbReference type="InterPro" id="IPR000415">
    <property type="entry name" value="Nitroreductase-like"/>
</dbReference>
<dbReference type="GO" id="GO:0016491">
    <property type="term" value="F:oxidoreductase activity"/>
    <property type="evidence" value="ECO:0007669"/>
    <property type="project" value="InterPro"/>
</dbReference>
<proteinExistence type="predicted"/>
<dbReference type="PANTHER" id="PTHR23026">
    <property type="entry name" value="NADPH NITROREDUCTASE"/>
    <property type="match status" value="1"/>
</dbReference>
<accession>A0A1H8WBV2</accession>
<dbReference type="Gene3D" id="3.40.109.10">
    <property type="entry name" value="NADH Oxidase"/>
    <property type="match status" value="1"/>
</dbReference>
<name>A0A1H8WBV2_9BRAD</name>
<evidence type="ECO:0000313" key="2">
    <source>
        <dbReference type="EMBL" id="SEP24618.1"/>
    </source>
</evidence>
<evidence type="ECO:0000313" key="3">
    <source>
        <dbReference type="Proteomes" id="UP000199615"/>
    </source>
</evidence>
<dbReference type="InterPro" id="IPR012825">
    <property type="entry name" value="BluB"/>
</dbReference>
<protein>
    <submittedName>
        <fullName evidence="2">Cob(II)yrinic acid a,c-diamide reductase /5,6-dimethylbenzimidazole synthase</fullName>
    </submittedName>
</protein>
<dbReference type="InterPro" id="IPR029479">
    <property type="entry name" value="Nitroreductase"/>
</dbReference>
<reference evidence="3" key="1">
    <citation type="submission" date="2016-10" db="EMBL/GenBank/DDBJ databases">
        <authorList>
            <person name="Varghese N."/>
            <person name="Submissions S."/>
        </authorList>
    </citation>
    <scope>NUCLEOTIDE SEQUENCE [LARGE SCALE GENOMIC DNA]</scope>
    <source>
        <strain evidence="3">DSM 123</strain>
    </source>
</reference>
<dbReference type="AlphaFoldDB" id="A0A1H8WBV2"/>
<dbReference type="EMBL" id="FODT01000011">
    <property type="protein sequence ID" value="SEP24618.1"/>
    <property type="molecule type" value="Genomic_DNA"/>
</dbReference>
<dbReference type="SUPFAM" id="SSF55469">
    <property type="entry name" value="FMN-dependent nitroreductase-like"/>
    <property type="match status" value="1"/>
</dbReference>
<gene>
    <name evidence="2" type="ORF">SAMN05444123_111157</name>
</gene>
<dbReference type="Proteomes" id="UP000199615">
    <property type="component" value="Unassembled WGS sequence"/>
</dbReference>
<dbReference type="NCBIfam" id="TIGR02476">
    <property type="entry name" value="BluB"/>
    <property type="match status" value="1"/>
</dbReference>
<dbReference type="PANTHER" id="PTHR23026:SF123">
    <property type="entry name" value="NAD(P)H NITROREDUCTASE RV3131-RELATED"/>
    <property type="match status" value="1"/>
</dbReference>
<keyword evidence="3" id="KW-1185">Reference proteome</keyword>
<organism evidence="2 3">
    <name type="scientific">Rhodopseudomonas pseudopalustris</name>
    <dbReference type="NCBI Taxonomy" id="1513892"/>
    <lineage>
        <taxon>Bacteria</taxon>
        <taxon>Pseudomonadati</taxon>
        <taxon>Pseudomonadota</taxon>
        <taxon>Alphaproteobacteria</taxon>
        <taxon>Hyphomicrobiales</taxon>
        <taxon>Nitrobacteraceae</taxon>
        <taxon>Rhodopseudomonas</taxon>
    </lineage>
</organism>
<sequence>MSALDNKAPGMIDPQAAAAANANPPVFDAAFQARFAELLAWRRDVRRFRRDDVDPALIEHLLDLAQLAPSVGNSQPWRWVSVDSAATRDKVRANFLRCNEIAAGAYQGERAALYARLKLEGIDVAPRQFALFCDRTTAQGLGVGRQTMPEALDYSVVAMIETFWLAARTHGLGVGWVSILDPQAITTELDVPAGWKFIAYLCVGWPVEQHVDPELVRHHWQDRTSAGRDVLSR</sequence>
<dbReference type="InterPro" id="IPR050627">
    <property type="entry name" value="Nitroreductase/BluB"/>
</dbReference>
<evidence type="ECO:0000259" key="1">
    <source>
        <dbReference type="Pfam" id="PF00881"/>
    </source>
</evidence>
<feature type="domain" description="Nitroreductase" evidence="1">
    <location>
        <begin position="39"/>
        <end position="205"/>
    </location>
</feature>